<dbReference type="GO" id="GO:0016787">
    <property type="term" value="F:hydrolase activity"/>
    <property type="evidence" value="ECO:0007669"/>
    <property type="project" value="UniProtKB-KW"/>
</dbReference>
<evidence type="ECO:0000256" key="2">
    <source>
        <dbReference type="ARBA" id="ARBA00010790"/>
    </source>
</evidence>
<proteinExistence type="inferred from homology"/>
<feature type="compositionally biased region" description="Basic and acidic residues" evidence="6">
    <location>
        <begin position="397"/>
        <end position="406"/>
    </location>
</feature>
<comment type="caution">
    <text evidence="8">The sequence shown here is derived from an EMBL/GenBank/DDBJ whole genome shotgun (WGS) entry which is preliminary data.</text>
</comment>
<protein>
    <submittedName>
        <fullName evidence="8">Alpha/beta fold hydrolase</fullName>
    </submittedName>
</protein>
<feature type="compositionally biased region" description="Low complexity" evidence="6">
    <location>
        <begin position="378"/>
        <end position="387"/>
    </location>
</feature>
<evidence type="ECO:0000256" key="1">
    <source>
        <dbReference type="ARBA" id="ARBA00001974"/>
    </source>
</evidence>
<dbReference type="PANTHER" id="PTHR47470:SF1">
    <property type="entry name" value="FAD-DEPENDENT OXIDOREDUCTASE 2 FAD BINDING DOMAIN-CONTAINING PROTEIN"/>
    <property type="match status" value="1"/>
</dbReference>
<evidence type="ECO:0000313" key="8">
    <source>
        <dbReference type="EMBL" id="MFD2090673.1"/>
    </source>
</evidence>
<keyword evidence="3" id="KW-0285">Flavoprotein</keyword>
<dbReference type="InterPro" id="IPR052542">
    <property type="entry name" value="Cholesterol_Oxidase"/>
</dbReference>
<evidence type="ECO:0000256" key="5">
    <source>
        <dbReference type="ARBA" id="ARBA00023002"/>
    </source>
</evidence>
<feature type="region of interest" description="Disordered" evidence="6">
    <location>
        <begin position="369"/>
        <end position="406"/>
    </location>
</feature>
<gene>
    <name evidence="8" type="ORF">ACFSHS_03720</name>
</gene>
<dbReference type="EMBL" id="JBHUHP010000002">
    <property type="protein sequence ID" value="MFD2090673.1"/>
    <property type="molecule type" value="Genomic_DNA"/>
</dbReference>
<comment type="cofactor">
    <cofactor evidence="1">
        <name>FAD</name>
        <dbReference type="ChEBI" id="CHEBI:57692"/>
    </cofactor>
</comment>
<reference evidence="9" key="1">
    <citation type="journal article" date="2019" name="Int. J. Syst. Evol. Microbiol.">
        <title>The Global Catalogue of Microorganisms (GCM) 10K type strain sequencing project: providing services to taxonomists for standard genome sequencing and annotation.</title>
        <authorList>
            <consortium name="The Broad Institute Genomics Platform"/>
            <consortium name="The Broad Institute Genome Sequencing Center for Infectious Disease"/>
            <person name="Wu L."/>
            <person name="Ma J."/>
        </authorList>
    </citation>
    <scope>NUCLEOTIDE SEQUENCE [LARGE SCALE GENOMIC DNA]</scope>
    <source>
        <strain evidence="9">JCM 3338</strain>
    </source>
</reference>
<evidence type="ECO:0000259" key="7">
    <source>
        <dbReference type="Pfam" id="PF12697"/>
    </source>
</evidence>
<keyword evidence="4" id="KW-0274">FAD</keyword>
<feature type="domain" description="AB hydrolase-1" evidence="7">
    <location>
        <begin position="45"/>
        <end position="350"/>
    </location>
</feature>
<evidence type="ECO:0000256" key="6">
    <source>
        <dbReference type="SAM" id="MobiDB-lite"/>
    </source>
</evidence>
<evidence type="ECO:0000256" key="4">
    <source>
        <dbReference type="ARBA" id="ARBA00022827"/>
    </source>
</evidence>
<keyword evidence="9" id="KW-1185">Reference proteome</keyword>
<dbReference type="RefSeq" id="WP_376871904.1">
    <property type="nucleotide sequence ID" value="NZ_JBHUHP010000002.1"/>
</dbReference>
<dbReference type="InterPro" id="IPR029058">
    <property type="entry name" value="AB_hydrolase_fold"/>
</dbReference>
<evidence type="ECO:0000313" key="9">
    <source>
        <dbReference type="Proteomes" id="UP001597402"/>
    </source>
</evidence>
<evidence type="ECO:0000256" key="3">
    <source>
        <dbReference type="ARBA" id="ARBA00022630"/>
    </source>
</evidence>
<dbReference type="Proteomes" id="UP001597402">
    <property type="component" value="Unassembled WGS sequence"/>
</dbReference>
<dbReference type="Pfam" id="PF12697">
    <property type="entry name" value="Abhydrolase_6"/>
    <property type="match status" value="1"/>
</dbReference>
<comment type="similarity">
    <text evidence="2">Belongs to the GMC oxidoreductase family.</text>
</comment>
<dbReference type="InterPro" id="IPR000073">
    <property type="entry name" value="AB_hydrolase_1"/>
</dbReference>
<accession>A0ABW4X888</accession>
<organism evidence="8 9">
    <name type="scientific">Blastococcus deserti</name>
    <dbReference type="NCBI Taxonomy" id="2259033"/>
    <lineage>
        <taxon>Bacteria</taxon>
        <taxon>Bacillati</taxon>
        <taxon>Actinomycetota</taxon>
        <taxon>Actinomycetes</taxon>
        <taxon>Geodermatophilales</taxon>
        <taxon>Geodermatophilaceae</taxon>
        <taxon>Blastococcus</taxon>
    </lineage>
</organism>
<name>A0ABW4X888_9ACTN</name>
<dbReference type="SUPFAM" id="SSF53474">
    <property type="entry name" value="alpha/beta-Hydrolases"/>
    <property type="match status" value="1"/>
</dbReference>
<dbReference type="PANTHER" id="PTHR47470">
    <property type="entry name" value="CHOLESTEROL OXIDASE"/>
    <property type="match status" value="1"/>
</dbReference>
<keyword evidence="5" id="KW-0560">Oxidoreductase</keyword>
<keyword evidence="8" id="KW-0378">Hydrolase</keyword>
<dbReference type="Gene3D" id="3.40.50.1820">
    <property type="entry name" value="alpha/beta hydrolase"/>
    <property type="match status" value="1"/>
</dbReference>
<sequence length="406" mass="45225">MREIPLYTLDGVPDADVRTYYFPTEDGLGLSLLRFSRGTQATESVLVIHGLTTSTDMFIMPEHRNLVTYLLDNGYSDVWCMDFRMSNRFSYNLFKHRYTMDDIALYDFPPAVELMRQHTDGKPIHVICHCLGAVSFLMSLFGGAVDGIASVIANSVGLTPRVPTWSRAKLTFAPVLVEDVIGLPYLNPRWSEDPGPSRGKLFSKIVSAFHKECDEPDCHMLSLMWGTGWPALYSHEKLADVTHRRGGDLYGATSMNYYRHVRKMVAAGNAVKMHPEDPRYDRLPDDYLQNAADIRTPVMLATGDHNNVFRDSNIVCHRELERRAPGRHELAVLPGYGHQDPFMGEHVAEEVFPTFLDFLDRHRAGATAVPAGADRTAEAVPATAPAPRGSAESAAVGDKEGMQKAL</sequence>